<dbReference type="Gene3D" id="1.25.40.20">
    <property type="entry name" value="Ankyrin repeat-containing domain"/>
    <property type="match status" value="1"/>
</dbReference>
<organism evidence="1 2">
    <name type="scientific">Monosporascus ibericus</name>
    <dbReference type="NCBI Taxonomy" id="155417"/>
    <lineage>
        <taxon>Eukaryota</taxon>
        <taxon>Fungi</taxon>
        <taxon>Dikarya</taxon>
        <taxon>Ascomycota</taxon>
        <taxon>Pezizomycotina</taxon>
        <taxon>Sordariomycetes</taxon>
        <taxon>Xylariomycetidae</taxon>
        <taxon>Xylariales</taxon>
        <taxon>Xylariales incertae sedis</taxon>
        <taxon>Monosporascus</taxon>
    </lineage>
</organism>
<gene>
    <name evidence="1" type="ORF">DL764_009015</name>
</gene>
<name>A0A4Q4SYB3_9PEZI</name>
<proteinExistence type="predicted"/>
<evidence type="ECO:0000313" key="1">
    <source>
        <dbReference type="EMBL" id="RYO86350.1"/>
    </source>
</evidence>
<dbReference type="AlphaFoldDB" id="A0A4Q4SYB3"/>
<accession>A0A4Q4SYB3</accession>
<dbReference type="EMBL" id="QJNU01000785">
    <property type="protein sequence ID" value="RYO86350.1"/>
    <property type="molecule type" value="Genomic_DNA"/>
</dbReference>
<dbReference type="SUPFAM" id="SSF48403">
    <property type="entry name" value="Ankyrin repeat"/>
    <property type="match status" value="1"/>
</dbReference>
<reference evidence="1 2" key="1">
    <citation type="submission" date="2018-06" db="EMBL/GenBank/DDBJ databases">
        <title>Complete Genomes of Monosporascus.</title>
        <authorList>
            <person name="Robinson A.J."/>
            <person name="Natvig D.O."/>
        </authorList>
    </citation>
    <scope>NUCLEOTIDE SEQUENCE [LARGE SCALE GENOMIC DNA]</scope>
    <source>
        <strain evidence="1 2">CBS 110550</strain>
    </source>
</reference>
<evidence type="ECO:0000313" key="2">
    <source>
        <dbReference type="Proteomes" id="UP000293360"/>
    </source>
</evidence>
<dbReference type="InterPro" id="IPR036770">
    <property type="entry name" value="Ankyrin_rpt-contain_sf"/>
</dbReference>
<comment type="caution">
    <text evidence="1">The sequence shown here is derived from an EMBL/GenBank/DDBJ whole genome shotgun (WGS) entry which is preliminary data.</text>
</comment>
<keyword evidence="2" id="KW-1185">Reference proteome</keyword>
<sequence length="130" mass="14171">MILITNLHVNDQDYGWGTSLHVAVWCDSLAAVEELLGAGTDALAVSIDDSALPPMALAARRGHPAILQRLWQHARPESHANGPKGNPFQTCLVQAAAYGHVSIAADFLDWWDGWTVGLRTSRTNLRYGLQ</sequence>
<protein>
    <submittedName>
        <fullName evidence="1">Uncharacterized protein</fullName>
    </submittedName>
</protein>
<dbReference type="OrthoDB" id="341259at2759"/>
<dbReference type="Proteomes" id="UP000293360">
    <property type="component" value="Unassembled WGS sequence"/>
</dbReference>